<keyword evidence="6" id="KW-0862">Zinc</keyword>
<dbReference type="PROSITE" id="PS01124">
    <property type="entry name" value="HTH_ARAC_FAMILY_2"/>
    <property type="match status" value="1"/>
</dbReference>
<dbReference type="SMART" id="SM00342">
    <property type="entry name" value="HTH_ARAC"/>
    <property type="match status" value="1"/>
</dbReference>
<keyword evidence="15" id="KW-1185">Reference proteome</keyword>
<dbReference type="Gene3D" id="1.10.10.60">
    <property type="entry name" value="Homeodomain-like"/>
    <property type="match status" value="2"/>
</dbReference>
<evidence type="ECO:0000259" key="13">
    <source>
        <dbReference type="PROSITE" id="PS01124"/>
    </source>
</evidence>
<organism evidence="14 15">
    <name type="scientific">Paenibacillus protaetiae</name>
    <dbReference type="NCBI Taxonomy" id="2509456"/>
    <lineage>
        <taxon>Bacteria</taxon>
        <taxon>Bacillati</taxon>
        <taxon>Bacillota</taxon>
        <taxon>Bacilli</taxon>
        <taxon>Bacillales</taxon>
        <taxon>Paenibacillaceae</taxon>
        <taxon>Paenibacillus</taxon>
    </lineage>
</organism>
<evidence type="ECO:0000256" key="8">
    <source>
        <dbReference type="ARBA" id="ARBA00023125"/>
    </source>
</evidence>
<keyword evidence="9" id="KW-0010">Activator</keyword>
<keyword evidence="5" id="KW-0227">DNA damage</keyword>
<dbReference type="Gene3D" id="3.40.10.10">
    <property type="entry name" value="DNA Methylphosphotriester Repair Domain"/>
    <property type="match status" value="1"/>
</dbReference>
<evidence type="ECO:0000313" key="14">
    <source>
        <dbReference type="EMBL" id="QAY67619.1"/>
    </source>
</evidence>
<dbReference type="InterPro" id="IPR035451">
    <property type="entry name" value="Ada-like_dom_sf"/>
</dbReference>
<dbReference type="GO" id="GO:0008270">
    <property type="term" value="F:zinc ion binding"/>
    <property type="evidence" value="ECO:0007669"/>
    <property type="project" value="InterPro"/>
</dbReference>
<dbReference type="InterPro" id="IPR009057">
    <property type="entry name" value="Homeodomain-like_sf"/>
</dbReference>
<dbReference type="InterPro" id="IPR018060">
    <property type="entry name" value="HTH_AraC"/>
</dbReference>
<evidence type="ECO:0000256" key="9">
    <source>
        <dbReference type="ARBA" id="ARBA00023159"/>
    </source>
</evidence>
<evidence type="ECO:0000256" key="4">
    <source>
        <dbReference type="ARBA" id="ARBA00022723"/>
    </source>
</evidence>
<dbReference type="GO" id="GO:0003700">
    <property type="term" value="F:DNA-binding transcription factor activity"/>
    <property type="evidence" value="ECO:0007669"/>
    <property type="project" value="InterPro"/>
</dbReference>
<dbReference type="GO" id="GO:0008168">
    <property type="term" value="F:methyltransferase activity"/>
    <property type="evidence" value="ECO:0007669"/>
    <property type="project" value="UniProtKB-KW"/>
</dbReference>
<dbReference type="RefSeq" id="WP_129442488.1">
    <property type="nucleotide sequence ID" value="NZ_CP035492.1"/>
</dbReference>
<dbReference type="InterPro" id="IPR016220">
    <property type="entry name" value="Me-P-triester_DNA_alkyl-Trfase"/>
</dbReference>
<dbReference type="SUPFAM" id="SSF57884">
    <property type="entry name" value="Ada DNA repair protein, N-terminal domain (N-Ada 10)"/>
    <property type="match status" value="1"/>
</dbReference>
<dbReference type="PANTHER" id="PTHR43280">
    <property type="entry name" value="ARAC-FAMILY TRANSCRIPTIONAL REGULATOR"/>
    <property type="match status" value="1"/>
</dbReference>
<keyword evidence="10" id="KW-0804">Transcription</keyword>
<dbReference type="GO" id="GO:0032259">
    <property type="term" value="P:methylation"/>
    <property type="evidence" value="ECO:0007669"/>
    <property type="project" value="UniProtKB-KW"/>
</dbReference>
<dbReference type="Pfam" id="PF02805">
    <property type="entry name" value="Ada_Zn_binding"/>
    <property type="match status" value="1"/>
</dbReference>
<evidence type="ECO:0000256" key="12">
    <source>
        <dbReference type="SAM" id="MobiDB-lite"/>
    </source>
</evidence>
<dbReference type="EMBL" id="CP035492">
    <property type="protein sequence ID" value="QAY67619.1"/>
    <property type="molecule type" value="Genomic_DNA"/>
</dbReference>
<dbReference type="KEGG" id="pprt:ET464_15755"/>
<evidence type="ECO:0000256" key="3">
    <source>
        <dbReference type="ARBA" id="ARBA00022679"/>
    </source>
</evidence>
<dbReference type="InterPro" id="IPR004026">
    <property type="entry name" value="Ada_DNA_repair_Zn-bd"/>
</dbReference>
<comment type="cofactor">
    <cofactor evidence="1">
        <name>Zn(2+)</name>
        <dbReference type="ChEBI" id="CHEBI:29105"/>
    </cofactor>
</comment>
<dbReference type="OrthoDB" id="9802228at2"/>
<evidence type="ECO:0000256" key="1">
    <source>
        <dbReference type="ARBA" id="ARBA00001947"/>
    </source>
</evidence>
<dbReference type="PANTHER" id="PTHR43280:SF28">
    <property type="entry name" value="HTH-TYPE TRANSCRIPTIONAL ACTIVATOR RHAS"/>
    <property type="match status" value="1"/>
</dbReference>
<dbReference type="PIRSF" id="PIRSF000408">
    <property type="entry name" value="Alkyltransferas_AdaA"/>
    <property type="match status" value="1"/>
</dbReference>
<dbReference type="AlphaFoldDB" id="A0A4P6F0J9"/>
<dbReference type="GO" id="GO:0006281">
    <property type="term" value="P:DNA repair"/>
    <property type="evidence" value="ECO:0007669"/>
    <property type="project" value="UniProtKB-KW"/>
</dbReference>
<name>A0A4P6F0J9_9BACL</name>
<dbReference type="SUPFAM" id="SSF46689">
    <property type="entry name" value="Homeodomain-like"/>
    <property type="match status" value="2"/>
</dbReference>
<keyword evidence="2 14" id="KW-0489">Methyltransferase</keyword>
<dbReference type="PROSITE" id="PS00041">
    <property type="entry name" value="HTH_ARAC_FAMILY_1"/>
    <property type="match status" value="1"/>
</dbReference>
<feature type="compositionally biased region" description="Basic and acidic residues" evidence="12">
    <location>
        <begin position="179"/>
        <end position="192"/>
    </location>
</feature>
<evidence type="ECO:0000256" key="5">
    <source>
        <dbReference type="ARBA" id="ARBA00022763"/>
    </source>
</evidence>
<sequence length="192" mass="21836">MLPTMALNEEMWRAIVNNDASYNGRFYYAVRTTGIFCRPSCGSRQPNRSHVELFATAGQALAAGYRPCKRCGPADQRQPDEEWAQQAAGWLDAHYMEPVTLEVLSAALHRSIYHLQRTFKRIIGMTPAEYLTRLRIEQAKQLLTDSSLPVADVGQAVGLPNPAHFSALFQRRTGMPPTEYRRERKEQDHETK</sequence>
<evidence type="ECO:0000256" key="7">
    <source>
        <dbReference type="ARBA" id="ARBA00023015"/>
    </source>
</evidence>
<protein>
    <submittedName>
        <fullName evidence="14">Methylphosphotriester-DNA--protein-cysteine methyltransferase family protein</fullName>
    </submittedName>
</protein>
<dbReference type="GO" id="GO:0043565">
    <property type="term" value="F:sequence-specific DNA binding"/>
    <property type="evidence" value="ECO:0007669"/>
    <property type="project" value="InterPro"/>
</dbReference>
<keyword evidence="3 14" id="KW-0808">Transferase</keyword>
<keyword evidence="7" id="KW-0805">Transcription regulation</keyword>
<proteinExistence type="predicted"/>
<dbReference type="InterPro" id="IPR018062">
    <property type="entry name" value="HTH_AraC-typ_CS"/>
</dbReference>
<dbReference type="Pfam" id="PF12833">
    <property type="entry name" value="HTH_18"/>
    <property type="match status" value="1"/>
</dbReference>
<accession>A0A4P6F0J9</accession>
<reference evidence="14 15" key="1">
    <citation type="submission" date="2019-01" db="EMBL/GenBank/DDBJ databases">
        <title>Genome sequencing of strain FW100M-2.</title>
        <authorList>
            <person name="Heo J."/>
            <person name="Kim S.-J."/>
            <person name="Kim J.-S."/>
            <person name="Hong S.-B."/>
            <person name="Kwon S.-W."/>
        </authorList>
    </citation>
    <scope>NUCLEOTIDE SEQUENCE [LARGE SCALE GENOMIC DNA]</scope>
    <source>
        <strain evidence="14 15">FW100M-2</strain>
    </source>
</reference>
<keyword evidence="4" id="KW-0479">Metal-binding</keyword>
<evidence type="ECO:0000256" key="2">
    <source>
        <dbReference type="ARBA" id="ARBA00022603"/>
    </source>
</evidence>
<feature type="region of interest" description="Disordered" evidence="12">
    <location>
        <begin position="171"/>
        <end position="192"/>
    </location>
</feature>
<gene>
    <name evidence="14" type="ORF">ET464_15755</name>
</gene>
<evidence type="ECO:0000256" key="11">
    <source>
        <dbReference type="ARBA" id="ARBA00023204"/>
    </source>
</evidence>
<keyword evidence="8" id="KW-0238">DNA-binding</keyword>
<evidence type="ECO:0000256" key="10">
    <source>
        <dbReference type="ARBA" id="ARBA00023163"/>
    </source>
</evidence>
<dbReference type="Proteomes" id="UP000293568">
    <property type="component" value="Chromosome"/>
</dbReference>
<evidence type="ECO:0000256" key="6">
    <source>
        <dbReference type="ARBA" id="ARBA00022833"/>
    </source>
</evidence>
<evidence type="ECO:0000313" key="15">
    <source>
        <dbReference type="Proteomes" id="UP000293568"/>
    </source>
</evidence>
<feature type="domain" description="HTH araC/xylS-type" evidence="13">
    <location>
        <begin position="85"/>
        <end position="183"/>
    </location>
</feature>
<keyword evidence="11" id="KW-0234">DNA repair</keyword>